<comment type="similarity">
    <text evidence="1">Belongs to the peptidase C40 family.</text>
</comment>
<evidence type="ECO:0000313" key="7">
    <source>
        <dbReference type="EMBL" id="CAA9450578.1"/>
    </source>
</evidence>
<keyword evidence="4" id="KW-0788">Thiol protease</keyword>
<keyword evidence="3" id="KW-0378">Hydrolase</keyword>
<dbReference type="EMBL" id="CADCVD010000108">
    <property type="protein sequence ID" value="CAA9450578.1"/>
    <property type="molecule type" value="Genomic_DNA"/>
</dbReference>
<dbReference type="GO" id="GO:0006508">
    <property type="term" value="P:proteolysis"/>
    <property type="evidence" value="ECO:0007669"/>
    <property type="project" value="UniProtKB-KW"/>
</dbReference>
<dbReference type="InterPro" id="IPR038765">
    <property type="entry name" value="Papain-like_cys_pep_sf"/>
</dbReference>
<evidence type="ECO:0000256" key="1">
    <source>
        <dbReference type="ARBA" id="ARBA00007074"/>
    </source>
</evidence>
<dbReference type="PROSITE" id="PS51935">
    <property type="entry name" value="NLPC_P60"/>
    <property type="match status" value="1"/>
</dbReference>
<evidence type="ECO:0000259" key="6">
    <source>
        <dbReference type="PROSITE" id="PS51935"/>
    </source>
</evidence>
<dbReference type="AlphaFoldDB" id="A0A6J4QXC4"/>
<name>A0A6J4QXC4_9ACTN</name>
<dbReference type="Gene3D" id="3.90.1720.10">
    <property type="entry name" value="endopeptidase domain like (from Nostoc punctiforme)"/>
    <property type="match status" value="1"/>
</dbReference>
<keyword evidence="2" id="KW-0645">Protease</keyword>
<dbReference type="SUPFAM" id="SSF54001">
    <property type="entry name" value="Cysteine proteinases"/>
    <property type="match status" value="1"/>
</dbReference>
<gene>
    <name evidence="7" type="ORF">AVDCRST_MAG37-2285</name>
</gene>
<evidence type="ECO:0000256" key="3">
    <source>
        <dbReference type="ARBA" id="ARBA00022801"/>
    </source>
</evidence>
<sequence length="146" mass="15376">MSLRVRPKMLVGIVVVLVLSLAVVANAQLGGVTGAEAVGVGEAQLGAPFVYGMDGPDAFSCSGLMRYILRTTGVDADAPWVPEEYLNRYAPVAPENLQPGDIVIYPDWATMYAGNGMLLNANALTGTVTETPMEYAGEPVGIARPY</sequence>
<proteinExistence type="inferred from homology"/>
<evidence type="ECO:0000256" key="4">
    <source>
        <dbReference type="ARBA" id="ARBA00022807"/>
    </source>
</evidence>
<dbReference type="InterPro" id="IPR000064">
    <property type="entry name" value="NLP_P60_dom"/>
</dbReference>
<accession>A0A6J4QXC4</accession>
<dbReference type="Pfam" id="PF00877">
    <property type="entry name" value="NLPC_P60"/>
    <property type="match status" value="1"/>
</dbReference>
<keyword evidence="5" id="KW-0732">Signal</keyword>
<protein>
    <recommendedName>
        <fullName evidence="6">NlpC/P60 domain-containing protein</fullName>
    </recommendedName>
</protein>
<evidence type="ECO:0000256" key="5">
    <source>
        <dbReference type="SAM" id="SignalP"/>
    </source>
</evidence>
<feature type="chain" id="PRO_5026959701" description="NlpC/P60 domain-containing protein" evidence="5">
    <location>
        <begin position="28"/>
        <end position="146"/>
    </location>
</feature>
<feature type="signal peptide" evidence="5">
    <location>
        <begin position="1"/>
        <end position="27"/>
    </location>
</feature>
<dbReference type="InterPro" id="IPR051794">
    <property type="entry name" value="PG_Endopeptidase_C40"/>
</dbReference>
<organism evidence="7">
    <name type="scientific">uncultured Rubrobacteraceae bacterium</name>
    <dbReference type="NCBI Taxonomy" id="349277"/>
    <lineage>
        <taxon>Bacteria</taxon>
        <taxon>Bacillati</taxon>
        <taxon>Actinomycetota</taxon>
        <taxon>Rubrobacteria</taxon>
        <taxon>Rubrobacterales</taxon>
        <taxon>Rubrobacteraceae</taxon>
        <taxon>environmental samples</taxon>
    </lineage>
</organism>
<dbReference type="PANTHER" id="PTHR47359:SF3">
    <property type="entry name" value="NLP_P60 DOMAIN-CONTAINING PROTEIN-RELATED"/>
    <property type="match status" value="1"/>
</dbReference>
<dbReference type="PANTHER" id="PTHR47359">
    <property type="entry name" value="PEPTIDOGLYCAN DL-ENDOPEPTIDASE CWLO"/>
    <property type="match status" value="1"/>
</dbReference>
<reference evidence="7" key="1">
    <citation type="submission" date="2020-02" db="EMBL/GenBank/DDBJ databases">
        <authorList>
            <person name="Meier V. D."/>
        </authorList>
    </citation>
    <scope>NUCLEOTIDE SEQUENCE</scope>
    <source>
        <strain evidence="7">AVDCRST_MAG37</strain>
    </source>
</reference>
<feature type="domain" description="NlpC/P60" evidence="6">
    <location>
        <begin position="31"/>
        <end position="146"/>
    </location>
</feature>
<evidence type="ECO:0000256" key="2">
    <source>
        <dbReference type="ARBA" id="ARBA00022670"/>
    </source>
</evidence>
<dbReference type="GO" id="GO:0008234">
    <property type="term" value="F:cysteine-type peptidase activity"/>
    <property type="evidence" value="ECO:0007669"/>
    <property type="project" value="UniProtKB-KW"/>
</dbReference>